<dbReference type="GO" id="GO:0008270">
    <property type="term" value="F:zinc ion binding"/>
    <property type="evidence" value="ECO:0007669"/>
    <property type="project" value="InterPro"/>
</dbReference>
<dbReference type="AlphaFoldDB" id="A0AAE0XLT2"/>
<evidence type="ECO:0000313" key="6">
    <source>
        <dbReference type="Proteomes" id="UP001270362"/>
    </source>
</evidence>
<dbReference type="InterPro" id="IPR036864">
    <property type="entry name" value="Zn2-C6_fun-type_DNA-bd_sf"/>
</dbReference>
<gene>
    <name evidence="5" type="ORF">B0T22DRAFT_373771</name>
</gene>
<keyword evidence="1" id="KW-0479">Metal-binding</keyword>
<reference evidence="5" key="2">
    <citation type="submission" date="2023-06" db="EMBL/GenBank/DDBJ databases">
        <authorList>
            <consortium name="Lawrence Berkeley National Laboratory"/>
            <person name="Haridas S."/>
            <person name="Hensen N."/>
            <person name="Bonometti L."/>
            <person name="Westerberg I."/>
            <person name="Brannstrom I.O."/>
            <person name="Guillou S."/>
            <person name="Cros-Aarteil S."/>
            <person name="Calhoun S."/>
            <person name="Kuo A."/>
            <person name="Mondo S."/>
            <person name="Pangilinan J."/>
            <person name="Riley R."/>
            <person name="Labutti K."/>
            <person name="Andreopoulos B."/>
            <person name="Lipzen A."/>
            <person name="Chen C."/>
            <person name="Yanf M."/>
            <person name="Daum C."/>
            <person name="Ng V."/>
            <person name="Clum A."/>
            <person name="Steindorff A."/>
            <person name="Ohm R."/>
            <person name="Martin F."/>
            <person name="Silar P."/>
            <person name="Natvig D."/>
            <person name="Lalanne C."/>
            <person name="Gautier V."/>
            <person name="Ament-Velasquez S.L."/>
            <person name="Kruys A."/>
            <person name="Hutchinson M.I."/>
            <person name="Powell A.J."/>
            <person name="Barry K."/>
            <person name="Miller A.N."/>
            <person name="Grigoriev I.V."/>
            <person name="Debuchy R."/>
            <person name="Gladieux P."/>
            <person name="Thoren M.H."/>
            <person name="Johannesson H."/>
        </authorList>
    </citation>
    <scope>NUCLEOTIDE SEQUENCE</scope>
    <source>
        <strain evidence="5">CBS 314.62</strain>
    </source>
</reference>
<feature type="region of interest" description="Disordered" evidence="3">
    <location>
        <begin position="142"/>
        <end position="168"/>
    </location>
</feature>
<proteinExistence type="predicted"/>
<dbReference type="Pfam" id="PF04082">
    <property type="entry name" value="Fungal_trans"/>
    <property type="match status" value="1"/>
</dbReference>
<reference evidence="5" key="1">
    <citation type="journal article" date="2023" name="Mol. Phylogenet. Evol.">
        <title>Genome-scale phylogeny and comparative genomics of the fungal order Sordariales.</title>
        <authorList>
            <person name="Hensen N."/>
            <person name="Bonometti L."/>
            <person name="Westerberg I."/>
            <person name="Brannstrom I.O."/>
            <person name="Guillou S."/>
            <person name="Cros-Aarteil S."/>
            <person name="Calhoun S."/>
            <person name="Haridas S."/>
            <person name="Kuo A."/>
            <person name="Mondo S."/>
            <person name="Pangilinan J."/>
            <person name="Riley R."/>
            <person name="LaButti K."/>
            <person name="Andreopoulos B."/>
            <person name="Lipzen A."/>
            <person name="Chen C."/>
            <person name="Yan M."/>
            <person name="Daum C."/>
            <person name="Ng V."/>
            <person name="Clum A."/>
            <person name="Steindorff A."/>
            <person name="Ohm R.A."/>
            <person name="Martin F."/>
            <person name="Silar P."/>
            <person name="Natvig D.O."/>
            <person name="Lalanne C."/>
            <person name="Gautier V."/>
            <person name="Ament-Velasquez S.L."/>
            <person name="Kruys A."/>
            <person name="Hutchinson M.I."/>
            <person name="Powell A.J."/>
            <person name="Barry K."/>
            <person name="Miller A.N."/>
            <person name="Grigoriev I.V."/>
            <person name="Debuchy R."/>
            <person name="Gladieux P."/>
            <person name="Hiltunen Thoren M."/>
            <person name="Johannesson H."/>
        </authorList>
    </citation>
    <scope>NUCLEOTIDE SEQUENCE</scope>
    <source>
        <strain evidence="5">CBS 314.62</strain>
    </source>
</reference>
<dbReference type="GO" id="GO:0006351">
    <property type="term" value="P:DNA-templated transcription"/>
    <property type="evidence" value="ECO:0007669"/>
    <property type="project" value="InterPro"/>
</dbReference>
<evidence type="ECO:0000256" key="2">
    <source>
        <dbReference type="ARBA" id="ARBA00023242"/>
    </source>
</evidence>
<comment type="caution">
    <text evidence="5">The sequence shown here is derived from an EMBL/GenBank/DDBJ whole genome shotgun (WGS) entry which is preliminary data.</text>
</comment>
<dbReference type="GO" id="GO:0003677">
    <property type="term" value="F:DNA binding"/>
    <property type="evidence" value="ECO:0007669"/>
    <property type="project" value="InterPro"/>
</dbReference>
<dbReference type="InterPro" id="IPR001138">
    <property type="entry name" value="Zn2Cys6_DnaBD"/>
</dbReference>
<feature type="domain" description="Zn(2)-C6 fungal-type" evidence="4">
    <location>
        <begin position="35"/>
        <end position="66"/>
    </location>
</feature>
<protein>
    <submittedName>
        <fullName evidence="5">Zn(II)2Cys6 transcription factor</fullName>
    </submittedName>
</protein>
<keyword evidence="6" id="KW-1185">Reference proteome</keyword>
<dbReference type="GO" id="GO:0000981">
    <property type="term" value="F:DNA-binding transcription factor activity, RNA polymerase II-specific"/>
    <property type="evidence" value="ECO:0007669"/>
    <property type="project" value="InterPro"/>
</dbReference>
<evidence type="ECO:0000256" key="3">
    <source>
        <dbReference type="SAM" id="MobiDB-lite"/>
    </source>
</evidence>
<dbReference type="Proteomes" id="UP001270362">
    <property type="component" value="Unassembled WGS sequence"/>
</dbReference>
<evidence type="ECO:0000259" key="4">
    <source>
        <dbReference type="PROSITE" id="PS50048"/>
    </source>
</evidence>
<evidence type="ECO:0000256" key="1">
    <source>
        <dbReference type="ARBA" id="ARBA00022723"/>
    </source>
</evidence>
<dbReference type="PANTHER" id="PTHR43374">
    <property type="entry name" value="FLAVIN PRENYLTRANSFERASE"/>
    <property type="match status" value="1"/>
</dbReference>
<dbReference type="InterPro" id="IPR004507">
    <property type="entry name" value="UbiX-like"/>
</dbReference>
<dbReference type="SMART" id="SM00906">
    <property type="entry name" value="Fungal_trans"/>
    <property type="match status" value="1"/>
</dbReference>
<dbReference type="CDD" id="cd00067">
    <property type="entry name" value="GAL4"/>
    <property type="match status" value="1"/>
</dbReference>
<dbReference type="Pfam" id="PF00172">
    <property type="entry name" value="Zn_clus"/>
    <property type="match status" value="1"/>
</dbReference>
<dbReference type="GO" id="GO:0016831">
    <property type="term" value="F:carboxy-lyase activity"/>
    <property type="evidence" value="ECO:0007669"/>
    <property type="project" value="TreeGrafter"/>
</dbReference>
<dbReference type="CDD" id="cd12148">
    <property type="entry name" value="fungal_TF_MHR"/>
    <property type="match status" value="1"/>
</dbReference>
<dbReference type="PROSITE" id="PS00463">
    <property type="entry name" value="ZN2_CY6_FUNGAL_1"/>
    <property type="match status" value="1"/>
</dbReference>
<organism evidence="5 6">
    <name type="scientific">Podospora appendiculata</name>
    <dbReference type="NCBI Taxonomy" id="314037"/>
    <lineage>
        <taxon>Eukaryota</taxon>
        <taxon>Fungi</taxon>
        <taxon>Dikarya</taxon>
        <taxon>Ascomycota</taxon>
        <taxon>Pezizomycotina</taxon>
        <taxon>Sordariomycetes</taxon>
        <taxon>Sordariomycetidae</taxon>
        <taxon>Sordariales</taxon>
        <taxon>Podosporaceae</taxon>
        <taxon>Podospora</taxon>
    </lineage>
</organism>
<evidence type="ECO:0000313" key="5">
    <source>
        <dbReference type="EMBL" id="KAK3695728.1"/>
    </source>
</evidence>
<keyword evidence="2" id="KW-0539">Nucleus</keyword>
<accession>A0AAE0XLT2</accession>
<dbReference type="PANTHER" id="PTHR43374:SF5">
    <property type="entry name" value="ZN(II)2CYS6 TRANSCRIPTION FACTOR (EUROFUNG)"/>
    <property type="match status" value="1"/>
</dbReference>
<dbReference type="PROSITE" id="PS50048">
    <property type="entry name" value="ZN2_CY6_FUNGAL_2"/>
    <property type="match status" value="1"/>
</dbReference>
<dbReference type="SUPFAM" id="SSF57701">
    <property type="entry name" value="Zn2/Cys6 DNA-binding domain"/>
    <property type="match status" value="1"/>
</dbReference>
<dbReference type="EMBL" id="JAULSO010000001">
    <property type="protein sequence ID" value="KAK3695728.1"/>
    <property type="molecule type" value="Genomic_DNA"/>
</dbReference>
<name>A0AAE0XLT2_9PEZI</name>
<dbReference type="InterPro" id="IPR007219">
    <property type="entry name" value="XnlR_reg_dom"/>
</dbReference>
<dbReference type="Gene3D" id="4.10.240.10">
    <property type="entry name" value="Zn(2)-C6 fungal-type DNA-binding domain"/>
    <property type="match status" value="1"/>
</dbReference>
<sequence>MSSQHSITSDEPSRYDPAVVSQLLKGKRKSRDIKSCFPCRHRKVRCNGHVPCSNCVRRDHASLCRTVDPKAFEAVSYASKTNSLPLDQSSSLDHQVLDRFGVLLQHTENTSPENISTVVERLEKIEQQIMALKSDLLRGLHRCTPPPPPMPRHEQSSVPKTGPSKPRGRRFIEGATGATIFLGAGSDPPLALGCIPEAQTHGDDMPFDIGMIMPDQLAPRTYPFTNLWTPEASLPDVCRTLPDDLDIIRYWQDFETYVHPFYPALIALEEFRISIHSFIRRRSPSLPRPLDRSGNLNPNRDEPTDPSWLALLFAVLACGVQFSNDVARERDLRSKVFICSSFQCLRTANLFHKTNITQIQALALVGHCLRNNLETNSAWVFTGVTMRLAQSIGLHETATTEGSDEKSWMSQASRLWWILVWQDTFLSFTYDRPPNSPYTPSALAALSSSKTAGHESSQDHTGTEGNSFAESIFAICHIILDWTREETQKTNTAHDYHQLELYKRRLEGVHHDAKPFLRDKACCGALQDHLERLALRIHVTYAICRISRLYLDSAYTATCGGDYKTTTRAQEETVALQYIAHATDSVQSFLEIYRLSPNVCRSWAFVHNAVSSALPIHGAVVGMEDTERTTASRFGVLVAQLIGVLEREEKQSEWHDADTNVRYFGPYSRALRALKETYGGIV</sequence>